<name>A0A0M0K0N5_9EUKA</name>
<organism evidence="1 2">
    <name type="scientific">Chrysochromulina tobinii</name>
    <dbReference type="NCBI Taxonomy" id="1460289"/>
    <lineage>
        <taxon>Eukaryota</taxon>
        <taxon>Haptista</taxon>
        <taxon>Haptophyta</taxon>
        <taxon>Prymnesiophyceae</taxon>
        <taxon>Prymnesiales</taxon>
        <taxon>Chrysochromulinaceae</taxon>
        <taxon>Chrysochromulina</taxon>
    </lineage>
</organism>
<sequence length="79" mass="8632">MEKRFTHVITHPQFNKSPKSKAAAALLEKARQQGLLARVAAAALAWQSALAVAAEDNEQAYGDEYDPAYEEPPSMSGRM</sequence>
<reference evidence="2" key="1">
    <citation type="journal article" date="2015" name="PLoS Genet.">
        <title>Genome Sequence and Transcriptome Analyses of Chrysochromulina tobin: Metabolic Tools for Enhanced Algal Fitness in the Prominent Order Prymnesiales (Haptophyceae).</title>
        <authorList>
            <person name="Hovde B.T."/>
            <person name="Deodato C.R."/>
            <person name="Hunsperger H.M."/>
            <person name="Ryken S.A."/>
            <person name="Yost W."/>
            <person name="Jha R.K."/>
            <person name="Patterson J."/>
            <person name="Monnat R.J. Jr."/>
            <person name="Barlow S.B."/>
            <person name="Starkenburg S.R."/>
            <person name="Cattolico R.A."/>
        </authorList>
    </citation>
    <scope>NUCLEOTIDE SEQUENCE</scope>
    <source>
        <strain evidence="2">CCMP291</strain>
    </source>
</reference>
<evidence type="ECO:0000313" key="2">
    <source>
        <dbReference type="Proteomes" id="UP000037460"/>
    </source>
</evidence>
<proteinExistence type="predicted"/>
<keyword evidence="2" id="KW-1185">Reference proteome</keyword>
<evidence type="ECO:0000313" key="1">
    <source>
        <dbReference type="EMBL" id="KOO32374.1"/>
    </source>
</evidence>
<dbReference type="AlphaFoldDB" id="A0A0M0K0N5"/>
<dbReference type="Proteomes" id="UP000037460">
    <property type="component" value="Unassembled WGS sequence"/>
</dbReference>
<gene>
    <name evidence="1" type="ORF">Ctob_013973</name>
</gene>
<protein>
    <submittedName>
        <fullName evidence="1">Uncharacterized protein</fullName>
    </submittedName>
</protein>
<accession>A0A0M0K0N5</accession>
<dbReference type="EMBL" id="JWZX01001789">
    <property type="protein sequence ID" value="KOO32374.1"/>
    <property type="molecule type" value="Genomic_DNA"/>
</dbReference>
<comment type="caution">
    <text evidence="1">The sequence shown here is derived from an EMBL/GenBank/DDBJ whole genome shotgun (WGS) entry which is preliminary data.</text>
</comment>